<evidence type="ECO:0000259" key="15">
    <source>
        <dbReference type="PROSITE" id="PS50109"/>
    </source>
</evidence>
<dbReference type="InterPro" id="IPR003661">
    <property type="entry name" value="HisK_dim/P_dom"/>
</dbReference>
<dbReference type="CDD" id="cd06225">
    <property type="entry name" value="HAMP"/>
    <property type="match status" value="1"/>
</dbReference>
<keyword evidence="7 14" id="KW-0812">Transmembrane</keyword>
<dbReference type="Gene3D" id="3.30.565.10">
    <property type="entry name" value="Histidine kinase-like ATPase, C-terminal domain"/>
    <property type="match status" value="1"/>
</dbReference>
<dbReference type="NCBIfam" id="NF007345">
    <property type="entry name" value="PRK09835.1"/>
    <property type="match status" value="1"/>
</dbReference>
<dbReference type="Proteomes" id="UP000029999">
    <property type="component" value="Unassembled WGS sequence"/>
</dbReference>
<evidence type="ECO:0000256" key="1">
    <source>
        <dbReference type="ARBA" id="ARBA00000085"/>
    </source>
</evidence>
<dbReference type="CDD" id="cd00082">
    <property type="entry name" value="HisKA"/>
    <property type="match status" value="1"/>
</dbReference>
<dbReference type="STRING" id="392484.LP43_0106"/>
<keyword evidence="13 14" id="KW-0472">Membrane</keyword>
<dbReference type="InterPro" id="IPR003660">
    <property type="entry name" value="HAMP_dom"/>
</dbReference>
<keyword evidence="12 14" id="KW-0902">Two-component regulatory system</keyword>
<dbReference type="Pfam" id="PF00672">
    <property type="entry name" value="HAMP"/>
    <property type="match status" value="1"/>
</dbReference>
<evidence type="ECO:0000313" key="17">
    <source>
        <dbReference type="EMBL" id="KGM07690.1"/>
    </source>
</evidence>
<comment type="function">
    <text evidence="14">Member of a two-component regulatory system.</text>
</comment>
<proteinExistence type="predicted"/>
<dbReference type="RefSeq" id="WP_008290502.1">
    <property type="nucleotide sequence ID" value="NZ_JRQD01000001.1"/>
</dbReference>
<dbReference type="Gene3D" id="6.10.340.10">
    <property type="match status" value="1"/>
</dbReference>
<dbReference type="Pfam" id="PF00512">
    <property type="entry name" value="HisKA"/>
    <property type="match status" value="1"/>
</dbReference>
<dbReference type="SMART" id="SM00388">
    <property type="entry name" value="HisKA"/>
    <property type="match status" value="1"/>
</dbReference>
<dbReference type="PROSITE" id="PS50885">
    <property type="entry name" value="HAMP"/>
    <property type="match status" value="1"/>
</dbReference>
<keyword evidence="8 14" id="KW-0547">Nucleotide-binding</keyword>
<dbReference type="SMART" id="SM00304">
    <property type="entry name" value="HAMP"/>
    <property type="match status" value="1"/>
</dbReference>
<dbReference type="Gene3D" id="1.10.287.130">
    <property type="match status" value="1"/>
</dbReference>
<dbReference type="SMART" id="SM00387">
    <property type="entry name" value="HATPase_c"/>
    <property type="match status" value="1"/>
</dbReference>
<dbReference type="Pfam" id="PF02518">
    <property type="entry name" value="HATPase_c"/>
    <property type="match status" value="1"/>
</dbReference>
<dbReference type="AlphaFoldDB" id="A0A0A0BIJ6"/>
<evidence type="ECO:0000256" key="8">
    <source>
        <dbReference type="ARBA" id="ARBA00022741"/>
    </source>
</evidence>
<evidence type="ECO:0000256" key="7">
    <source>
        <dbReference type="ARBA" id="ARBA00022692"/>
    </source>
</evidence>
<dbReference type="SUPFAM" id="SSF55874">
    <property type="entry name" value="ATPase domain of HSP90 chaperone/DNA topoisomerase II/histidine kinase"/>
    <property type="match status" value="1"/>
</dbReference>
<keyword evidence="4 14" id="KW-0997">Cell inner membrane</keyword>
<evidence type="ECO:0000256" key="14">
    <source>
        <dbReference type="RuleBase" id="RU364088"/>
    </source>
</evidence>
<comment type="subcellular location">
    <subcellularLocation>
        <location evidence="2">Cell inner membrane</location>
        <topology evidence="2">Multi-pass membrane protein</topology>
    </subcellularLocation>
</comment>
<dbReference type="InterPro" id="IPR003594">
    <property type="entry name" value="HATPase_dom"/>
</dbReference>
<keyword evidence="3 14" id="KW-1003">Cell membrane</keyword>
<evidence type="ECO:0000256" key="5">
    <source>
        <dbReference type="ARBA" id="ARBA00022553"/>
    </source>
</evidence>
<gene>
    <name evidence="17" type="ORF">LP43_0106</name>
</gene>
<dbReference type="GO" id="GO:0005524">
    <property type="term" value="F:ATP binding"/>
    <property type="evidence" value="ECO:0007669"/>
    <property type="project" value="UniProtKB-KW"/>
</dbReference>
<evidence type="ECO:0000256" key="6">
    <source>
        <dbReference type="ARBA" id="ARBA00022679"/>
    </source>
</evidence>
<dbReference type="PROSITE" id="PS50109">
    <property type="entry name" value="HIS_KIN"/>
    <property type="match status" value="1"/>
</dbReference>
<feature type="domain" description="Histidine kinase" evidence="15">
    <location>
        <begin position="251"/>
        <end position="466"/>
    </location>
</feature>
<keyword evidence="10 14" id="KW-0067">ATP-binding</keyword>
<evidence type="ECO:0000256" key="9">
    <source>
        <dbReference type="ARBA" id="ARBA00022777"/>
    </source>
</evidence>
<dbReference type="NCBIfam" id="TIGR01386">
    <property type="entry name" value="cztS_silS_copS"/>
    <property type="match status" value="1"/>
</dbReference>
<keyword evidence="6 14" id="KW-0808">Transferase</keyword>
<keyword evidence="11 14" id="KW-1133">Transmembrane helix</keyword>
<evidence type="ECO:0000256" key="11">
    <source>
        <dbReference type="ARBA" id="ARBA00022989"/>
    </source>
</evidence>
<dbReference type="PANTHER" id="PTHR45436">
    <property type="entry name" value="SENSOR HISTIDINE KINASE YKOH"/>
    <property type="match status" value="1"/>
</dbReference>
<dbReference type="PROSITE" id="PS51257">
    <property type="entry name" value="PROKAR_LIPOPROTEIN"/>
    <property type="match status" value="1"/>
</dbReference>
<dbReference type="InterPro" id="IPR005467">
    <property type="entry name" value="His_kinase_dom"/>
</dbReference>
<organism evidence="17 18">
    <name type="scientific">Methylophaga thiooxydans</name>
    <dbReference type="NCBI Taxonomy" id="392484"/>
    <lineage>
        <taxon>Bacteria</taxon>
        <taxon>Pseudomonadati</taxon>
        <taxon>Pseudomonadota</taxon>
        <taxon>Gammaproteobacteria</taxon>
        <taxon>Thiotrichales</taxon>
        <taxon>Piscirickettsiaceae</taxon>
        <taxon>Methylophaga</taxon>
    </lineage>
</organism>
<sequence length="466" mass="52834">MNKQKKGMPISLTLRVMSFAGFAILACLLLSGFFVIKSVEQHFIEQDYDELKIIIETVEQRLDSINGNVSQAPDVLSQAISGHHGVYFQVETPPGTHLFHSKGAEFFSEITHPQPANRIDKSNLVSWKIDSEIYRGLVVDFTVEGIPYRVMAAMDMAFHLSFLEKFKEKMWLIMLVIGIATLTATWFGIYQGHRPLIQLSRRIRNIQTNQLDERIAPNSLPIELRELALSFNQMLQHLEDGFERLSNFSADIAHELRTPLTNLITQTQVGLTQARPIEQYKELLYSNLEEQERLAKMVSDMLWLAQSDNKLIQPASTLIDLSSEIKDLFEFFDALAAESQITLTLEGEAPAIPADRELLKRALSNLLSNAIRHTPYGEKITVKIGQNKNHNVYVEIINPGEQIPAEHLSKLFDRFYRVDPSRNRLSEGTGLGLAITKSIIETHDGRITVESNNARTTFTVYLPLVM</sequence>
<dbReference type="PRINTS" id="PR00344">
    <property type="entry name" value="BCTRLSENSOR"/>
</dbReference>
<evidence type="ECO:0000259" key="16">
    <source>
        <dbReference type="PROSITE" id="PS50885"/>
    </source>
</evidence>
<keyword evidence="5" id="KW-0597">Phosphoprotein</keyword>
<evidence type="ECO:0000256" key="3">
    <source>
        <dbReference type="ARBA" id="ARBA00022475"/>
    </source>
</evidence>
<name>A0A0A0BIJ6_9GAMM</name>
<dbReference type="GO" id="GO:0005886">
    <property type="term" value="C:plasma membrane"/>
    <property type="evidence" value="ECO:0007669"/>
    <property type="project" value="UniProtKB-SubCell"/>
</dbReference>
<dbReference type="InterPro" id="IPR004358">
    <property type="entry name" value="Sig_transdc_His_kin-like_C"/>
</dbReference>
<keyword evidence="9 14" id="KW-0418">Kinase</keyword>
<dbReference type="InterPro" id="IPR036890">
    <property type="entry name" value="HATPase_C_sf"/>
</dbReference>
<accession>A0A0A0BIJ6</accession>
<dbReference type="SUPFAM" id="SSF47384">
    <property type="entry name" value="Homodimeric domain of signal transducing histidine kinase"/>
    <property type="match status" value="1"/>
</dbReference>
<dbReference type="EMBL" id="JRQD01000001">
    <property type="protein sequence ID" value="KGM07690.1"/>
    <property type="molecule type" value="Genomic_DNA"/>
</dbReference>
<dbReference type="FunFam" id="3.30.565.10:FF:000006">
    <property type="entry name" value="Sensor histidine kinase WalK"/>
    <property type="match status" value="1"/>
</dbReference>
<feature type="domain" description="HAMP" evidence="16">
    <location>
        <begin position="190"/>
        <end position="243"/>
    </location>
</feature>
<dbReference type="InterPro" id="IPR036097">
    <property type="entry name" value="HisK_dim/P_sf"/>
</dbReference>
<feature type="transmembrane region" description="Helical" evidence="14">
    <location>
        <begin position="170"/>
        <end position="190"/>
    </location>
</feature>
<dbReference type="InterPro" id="IPR050428">
    <property type="entry name" value="TCS_sensor_his_kinase"/>
</dbReference>
<protein>
    <recommendedName>
        <fullName evidence="14">Sensor protein</fullName>
        <ecNumber evidence="14">2.7.13.3</ecNumber>
    </recommendedName>
</protein>
<comment type="catalytic activity">
    <reaction evidence="1 14">
        <text>ATP + protein L-histidine = ADP + protein N-phospho-L-histidine.</text>
        <dbReference type="EC" id="2.7.13.3"/>
    </reaction>
</comment>
<evidence type="ECO:0000256" key="10">
    <source>
        <dbReference type="ARBA" id="ARBA00022840"/>
    </source>
</evidence>
<dbReference type="InterPro" id="IPR048590">
    <property type="entry name" value="CusS-like_sensor"/>
</dbReference>
<dbReference type="Pfam" id="PF21085">
    <property type="entry name" value="CusS"/>
    <property type="match status" value="1"/>
</dbReference>
<evidence type="ECO:0000256" key="13">
    <source>
        <dbReference type="ARBA" id="ARBA00023136"/>
    </source>
</evidence>
<evidence type="ECO:0000256" key="2">
    <source>
        <dbReference type="ARBA" id="ARBA00004429"/>
    </source>
</evidence>
<reference evidence="17 18" key="1">
    <citation type="submission" date="2014-09" db="EMBL/GenBank/DDBJ databases">
        <authorList>
            <person name="Grob C."/>
            <person name="Taubert M."/>
            <person name="Howat A.M."/>
            <person name="Burns O.J."/>
            <person name="Dixon J.L."/>
            <person name="Chen Y."/>
            <person name="Murrell J.C."/>
        </authorList>
    </citation>
    <scope>NUCLEOTIDE SEQUENCE [LARGE SCALE GENOMIC DNA]</scope>
    <source>
        <strain evidence="17">L4</strain>
    </source>
</reference>
<dbReference type="EC" id="2.7.13.3" evidence="14"/>
<evidence type="ECO:0000313" key="18">
    <source>
        <dbReference type="Proteomes" id="UP000029999"/>
    </source>
</evidence>
<dbReference type="PANTHER" id="PTHR45436:SF15">
    <property type="entry name" value="SENSOR HISTIDINE KINASE CUSS"/>
    <property type="match status" value="1"/>
</dbReference>
<feature type="transmembrane region" description="Helical" evidence="14">
    <location>
        <begin position="12"/>
        <end position="36"/>
    </location>
</feature>
<dbReference type="InterPro" id="IPR006290">
    <property type="entry name" value="CztS_silS_copS"/>
</dbReference>
<evidence type="ECO:0000256" key="12">
    <source>
        <dbReference type="ARBA" id="ARBA00023012"/>
    </source>
</evidence>
<dbReference type="GO" id="GO:0000155">
    <property type="term" value="F:phosphorelay sensor kinase activity"/>
    <property type="evidence" value="ECO:0007669"/>
    <property type="project" value="InterPro"/>
</dbReference>
<evidence type="ECO:0000256" key="4">
    <source>
        <dbReference type="ARBA" id="ARBA00022519"/>
    </source>
</evidence>
<comment type="caution">
    <text evidence="17">The sequence shown here is derived from an EMBL/GenBank/DDBJ whole genome shotgun (WGS) entry which is preliminary data.</text>
</comment>